<dbReference type="PANTHER" id="PTHR46603">
    <property type="entry name" value="ABSCISSION/NOCUT CHECKPOINT REGULATOR"/>
    <property type="match status" value="1"/>
</dbReference>
<organism evidence="7 8">
    <name type="scientific">Strongylocentrotus purpuratus</name>
    <name type="common">Purple sea urchin</name>
    <dbReference type="NCBI Taxonomy" id="7668"/>
    <lineage>
        <taxon>Eukaryota</taxon>
        <taxon>Metazoa</taxon>
        <taxon>Echinodermata</taxon>
        <taxon>Eleutherozoa</taxon>
        <taxon>Echinozoa</taxon>
        <taxon>Echinoidea</taxon>
        <taxon>Euechinoidea</taxon>
        <taxon>Echinacea</taxon>
        <taxon>Camarodonta</taxon>
        <taxon>Echinidea</taxon>
        <taxon>Strongylocentrotidae</taxon>
        <taxon>Strongylocentrotus</taxon>
    </lineage>
</organism>
<dbReference type="AlphaFoldDB" id="A0A7M7HNQ0"/>
<feature type="region of interest" description="Disordered" evidence="5">
    <location>
        <begin position="84"/>
        <end position="124"/>
    </location>
</feature>
<protein>
    <recommendedName>
        <fullName evidence="6">FYVE-type domain-containing protein</fullName>
    </recommendedName>
</protein>
<dbReference type="Pfam" id="PF01363">
    <property type="entry name" value="FYVE"/>
    <property type="match status" value="1"/>
</dbReference>
<feature type="compositionally biased region" description="Polar residues" evidence="5">
    <location>
        <begin position="91"/>
        <end position="111"/>
    </location>
</feature>
<dbReference type="EnsemblMetazoa" id="XM_011677587">
    <property type="protein sequence ID" value="XP_011675889"/>
    <property type="gene ID" value="LOC591968"/>
</dbReference>
<evidence type="ECO:0000256" key="5">
    <source>
        <dbReference type="SAM" id="MobiDB-lite"/>
    </source>
</evidence>
<feature type="compositionally biased region" description="Acidic residues" evidence="5">
    <location>
        <begin position="180"/>
        <end position="194"/>
    </location>
</feature>
<evidence type="ECO:0000256" key="4">
    <source>
        <dbReference type="PROSITE-ProRule" id="PRU00091"/>
    </source>
</evidence>
<reference evidence="8" key="1">
    <citation type="submission" date="2015-02" db="EMBL/GenBank/DDBJ databases">
        <title>Genome sequencing for Strongylocentrotus purpuratus.</title>
        <authorList>
            <person name="Murali S."/>
            <person name="Liu Y."/>
            <person name="Vee V."/>
            <person name="English A."/>
            <person name="Wang M."/>
            <person name="Skinner E."/>
            <person name="Han Y."/>
            <person name="Muzny D.M."/>
            <person name="Worley K.C."/>
            <person name="Gibbs R.A."/>
        </authorList>
    </citation>
    <scope>NUCLEOTIDE SEQUENCE</scope>
</reference>
<keyword evidence="8" id="KW-1185">Reference proteome</keyword>
<accession>A0A7M7HNQ0</accession>
<evidence type="ECO:0000313" key="8">
    <source>
        <dbReference type="Proteomes" id="UP000007110"/>
    </source>
</evidence>
<dbReference type="SMART" id="SM00064">
    <property type="entry name" value="FYVE"/>
    <property type="match status" value="1"/>
</dbReference>
<dbReference type="InterPro" id="IPR011011">
    <property type="entry name" value="Znf_FYVE_PHD"/>
</dbReference>
<dbReference type="FunFam" id="3.30.40.10:FF:000879">
    <property type="entry name" value="abscission/NoCut checkpoint regulator"/>
    <property type="match status" value="1"/>
</dbReference>
<dbReference type="InterPro" id="IPR000306">
    <property type="entry name" value="Znf_FYVE"/>
</dbReference>
<dbReference type="PANTHER" id="PTHR46603:SF1">
    <property type="entry name" value="ABSCISSION_NOCUT CHECKPOINT REGULATOR"/>
    <property type="match status" value="1"/>
</dbReference>
<dbReference type="Proteomes" id="UP000007110">
    <property type="component" value="Unassembled WGS sequence"/>
</dbReference>
<dbReference type="Gene3D" id="3.30.40.10">
    <property type="entry name" value="Zinc/RING finger domain, C3HC4 (zinc finger)"/>
    <property type="match status" value="1"/>
</dbReference>
<feature type="compositionally biased region" description="Polar residues" evidence="5">
    <location>
        <begin position="332"/>
        <end position="347"/>
    </location>
</feature>
<feature type="compositionally biased region" description="Basic and acidic residues" evidence="5">
    <location>
        <begin position="220"/>
        <end position="254"/>
    </location>
</feature>
<dbReference type="Pfam" id="PF22586">
    <property type="entry name" value="ANCHR-like_BBOX"/>
    <property type="match status" value="1"/>
</dbReference>
<dbReference type="InterPro" id="IPR017455">
    <property type="entry name" value="Znf_FYVE-rel"/>
</dbReference>
<dbReference type="InterPro" id="IPR017907">
    <property type="entry name" value="Znf_RING_CS"/>
</dbReference>
<dbReference type="SUPFAM" id="SSF57845">
    <property type="entry name" value="B-box zinc-binding domain"/>
    <property type="match status" value="1"/>
</dbReference>
<dbReference type="GO" id="GO:0008270">
    <property type="term" value="F:zinc ion binding"/>
    <property type="evidence" value="ECO:0007669"/>
    <property type="project" value="UniProtKB-KW"/>
</dbReference>
<sequence length="418" mass="46928">MDGLCFGCATKFGFFTKEHSCHKCGHAYCKTCLPHKTSLPGKDPKKQHNVCTDCYKILHQPKSDKQNEGKYSPPENFKKRVAALHQKEQGKQSSAGQQGPSRKSDAPSGSQAAKYKNLAPQDRDIAIRLERLQEDRKKKEKPALPQSEIEERLRKLQGLQPSSETTKQTVLPQPEKTMEEQYDDLLDQMTEEVALDARLEGNDVTPNGGSSSNTEQPSGDNDHRPPGGRGRDEGDEREARRLAEEANRMMEAARAELQLDEEATKRGAEKDADIAGRLAHLQGVQPVENTGNLDLNDDSDEDEEKASQRLIQQLLEEDKLDDRVAADGFQVPTGTKLQPKPTTNTISEKPHVDDLKYDPPRPQTDPDELAWCCICNEDAVLRCVDCDNDLYCKRCFREGHRDFGIESHKIKPYKAPNK</sequence>
<dbReference type="SUPFAM" id="SSF57903">
    <property type="entry name" value="FYVE/PHD zinc finger"/>
    <property type="match status" value="1"/>
</dbReference>
<feature type="region of interest" description="Disordered" evidence="5">
    <location>
        <begin position="280"/>
        <end position="307"/>
    </location>
</feature>
<dbReference type="GeneID" id="591968"/>
<feature type="region of interest" description="Disordered" evidence="5">
    <location>
        <begin position="331"/>
        <end position="359"/>
    </location>
</feature>
<evidence type="ECO:0000256" key="1">
    <source>
        <dbReference type="ARBA" id="ARBA00022723"/>
    </source>
</evidence>
<reference evidence="7" key="2">
    <citation type="submission" date="2021-01" db="UniProtKB">
        <authorList>
            <consortium name="EnsemblMetazoa"/>
        </authorList>
    </citation>
    <scope>IDENTIFICATION</scope>
</reference>
<evidence type="ECO:0000256" key="3">
    <source>
        <dbReference type="ARBA" id="ARBA00022833"/>
    </source>
</evidence>
<dbReference type="CDD" id="cd19817">
    <property type="entry name" value="Bbox1_ANCHR-like"/>
    <property type="match status" value="1"/>
</dbReference>
<dbReference type="CDD" id="cd00065">
    <property type="entry name" value="FYVE_like_SF"/>
    <property type="match status" value="1"/>
</dbReference>
<dbReference type="InterPro" id="IPR013083">
    <property type="entry name" value="Znf_RING/FYVE/PHD"/>
</dbReference>
<proteinExistence type="predicted"/>
<feature type="region of interest" description="Disordered" evidence="5">
    <location>
        <begin position="156"/>
        <end position="268"/>
    </location>
</feature>
<feature type="compositionally biased region" description="Polar residues" evidence="5">
    <location>
        <begin position="159"/>
        <end position="171"/>
    </location>
</feature>
<evidence type="ECO:0000313" key="7">
    <source>
        <dbReference type="EnsemblMetazoa" id="XP_011675889"/>
    </source>
</evidence>
<dbReference type="RefSeq" id="XP_011675889.2">
    <property type="nucleotide sequence ID" value="XM_011677587.2"/>
</dbReference>
<feature type="domain" description="FYVE-type" evidence="6">
    <location>
        <begin position="5"/>
        <end position="59"/>
    </location>
</feature>
<feature type="compositionally biased region" description="Acidic residues" evidence="5">
    <location>
        <begin position="295"/>
        <end position="304"/>
    </location>
</feature>
<evidence type="ECO:0000259" key="6">
    <source>
        <dbReference type="PROSITE" id="PS50178"/>
    </source>
</evidence>
<dbReference type="PROSITE" id="PS00518">
    <property type="entry name" value="ZF_RING_1"/>
    <property type="match status" value="1"/>
</dbReference>
<name>A0A7M7HNQ0_STRPU</name>
<keyword evidence="3" id="KW-0862">Zinc</keyword>
<dbReference type="CTD" id="84936"/>
<feature type="compositionally biased region" description="Basic and acidic residues" evidence="5">
    <location>
        <begin position="348"/>
        <end position="359"/>
    </location>
</feature>
<keyword evidence="1" id="KW-0479">Metal-binding</keyword>
<dbReference type="PROSITE" id="PS50178">
    <property type="entry name" value="ZF_FYVE"/>
    <property type="match status" value="1"/>
</dbReference>
<keyword evidence="2 4" id="KW-0863">Zinc-finger</keyword>
<dbReference type="InterPro" id="IPR044553">
    <property type="entry name" value="Bbox1_ANCHR"/>
</dbReference>
<evidence type="ECO:0000256" key="2">
    <source>
        <dbReference type="ARBA" id="ARBA00022771"/>
    </source>
</evidence>
<feature type="compositionally biased region" description="Polar residues" evidence="5">
    <location>
        <begin position="204"/>
        <end position="219"/>
    </location>
</feature>